<keyword evidence="1 2" id="KW-0732">Signal</keyword>
<feature type="signal peptide" evidence="2">
    <location>
        <begin position="1"/>
        <end position="21"/>
    </location>
</feature>
<evidence type="ECO:0000313" key="5">
    <source>
        <dbReference type="Proteomes" id="UP000295515"/>
    </source>
</evidence>
<evidence type="ECO:0000313" key="4">
    <source>
        <dbReference type="EMBL" id="TCW00928.1"/>
    </source>
</evidence>
<gene>
    <name evidence="4" type="ORF">EDD60_10520</name>
</gene>
<dbReference type="GeneID" id="98914848"/>
<dbReference type="PROSITE" id="PS51257">
    <property type="entry name" value="PROKAR_LIPOPROTEIN"/>
    <property type="match status" value="1"/>
</dbReference>
<dbReference type="AlphaFoldDB" id="A0A4V2W5Q8"/>
<dbReference type="RefSeq" id="WP_066449440.1">
    <property type="nucleotide sequence ID" value="NZ_JANKBF010000008.1"/>
</dbReference>
<evidence type="ECO:0000256" key="1">
    <source>
        <dbReference type="ARBA" id="ARBA00022729"/>
    </source>
</evidence>
<dbReference type="SUPFAM" id="SSF53850">
    <property type="entry name" value="Periplasmic binding protein-like II"/>
    <property type="match status" value="1"/>
</dbReference>
<feature type="domain" description="Solute-binding protein family 3/N-terminal" evidence="3">
    <location>
        <begin position="42"/>
        <end position="262"/>
    </location>
</feature>
<feature type="chain" id="PRO_5038412956" evidence="2">
    <location>
        <begin position="22"/>
        <end position="265"/>
    </location>
</feature>
<dbReference type="Gene3D" id="3.40.190.10">
    <property type="entry name" value="Periplasmic binding protein-like II"/>
    <property type="match status" value="2"/>
</dbReference>
<organism evidence="4 5">
    <name type="scientific">Longibaculum muris</name>
    <dbReference type="NCBI Taxonomy" id="1796628"/>
    <lineage>
        <taxon>Bacteria</taxon>
        <taxon>Bacillati</taxon>
        <taxon>Bacillota</taxon>
        <taxon>Erysipelotrichia</taxon>
        <taxon>Erysipelotrichales</taxon>
        <taxon>Coprobacillaceae</taxon>
        <taxon>Longibaculum</taxon>
    </lineage>
</organism>
<evidence type="ECO:0000256" key="2">
    <source>
        <dbReference type="SAM" id="SignalP"/>
    </source>
</evidence>
<accession>A0A4V2W5Q8</accession>
<name>A0A4V2W5Q8_9FIRM</name>
<dbReference type="Pfam" id="PF00497">
    <property type="entry name" value="SBP_bac_3"/>
    <property type="match status" value="1"/>
</dbReference>
<dbReference type="EMBL" id="SMCQ01000005">
    <property type="protein sequence ID" value="TCW00928.1"/>
    <property type="molecule type" value="Genomic_DNA"/>
</dbReference>
<dbReference type="InterPro" id="IPR001638">
    <property type="entry name" value="Solute-binding_3/MltF_N"/>
</dbReference>
<dbReference type="PANTHER" id="PTHR35936:SF17">
    <property type="entry name" value="ARGININE-BINDING EXTRACELLULAR PROTEIN ARTP"/>
    <property type="match status" value="1"/>
</dbReference>
<protein>
    <submittedName>
        <fullName evidence="4">Polar amino acid transport system substrate-binding protein</fullName>
    </submittedName>
</protein>
<dbReference type="Proteomes" id="UP000295515">
    <property type="component" value="Unassembled WGS sequence"/>
</dbReference>
<keyword evidence="5" id="KW-1185">Reference proteome</keyword>
<evidence type="ECO:0000259" key="3">
    <source>
        <dbReference type="SMART" id="SM00062"/>
    </source>
</evidence>
<comment type="caution">
    <text evidence="4">The sequence shown here is derived from an EMBL/GenBank/DDBJ whole genome shotgun (WGS) entry which is preliminary data.</text>
</comment>
<reference evidence="4 5" key="1">
    <citation type="submission" date="2019-03" db="EMBL/GenBank/DDBJ databases">
        <title>Genomic Encyclopedia of Type Strains, Phase IV (KMG-IV): sequencing the most valuable type-strain genomes for metagenomic binning, comparative biology and taxonomic classification.</title>
        <authorList>
            <person name="Goeker M."/>
        </authorList>
    </citation>
    <scope>NUCLEOTIDE SEQUENCE [LARGE SCALE GENOMIC DNA]</scope>
    <source>
        <strain evidence="4 5">DSM 29487</strain>
    </source>
</reference>
<dbReference type="SMART" id="SM00062">
    <property type="entry name" value="PBPb"/>
    <property type="match status" value="1"/>
</dbReference>
<sequence>MKKLVKGLLVAAMALTMTACGGNDDKKADNSANESKDKETVTLTVGVSPDYAPYESLDTDGTIVGFDADMVKLFEGYLTESEGKTYKLEFKQMDFDNIVTQLQGSQIDLGISGFTYDKERVVEWSNPYTATAQVAVLPKDSKIASAKDLEGKKIAAQTGATGENAAKAIKNADVVGMKNVQDIFNGLAAHQYDAAIVDLAVAKNYVNSGNFKMLDGSLLDEKNYIIAKKGNKEVIEKINKCIDKFLNSKDYNKLCDQYGLKKLEK</sequence>
<dbReference type="PANTHER" id="PTHR35936">
    <property type="entry name" value="MEMBRANE-BOUND LYTIC MUREIN TRANSGLYCOSYLASE F"/>
    <property type="match status" value="1"/>
</dbReference>
<proteinExistence type="predicted"/>